<evidence type="ECO:0000313" key="11">
    <source>
        <dbReference type="Proteomes" id="UP000012429"/>
    </source>
</evidence>
<comment type="caution">
    <text evidence="10">The sequence shown here is derived from an EMBL/GenBank/DDBJ whole genome shotgun (WGS) entry which is preliminary data.</text>
</comment>
<keyword evidence="10" id="KW-0282">Flagellum</keyword>
<evidence type="ECO:0000256" key="3">
    <source>
        <dbReference type="ARBA" id="ARBA00019015"/>
    </source>
</evidence>
<dbReference type="PANTHER" id="PTHR30435:SF1">
    <property type="entry name" value="FLAGELLAR HOOK PROTEIN FLGE"/>
    <property type="match status" value="1"/>
</dbReference>
<keyword evidence="10" id="KW-0969">Cilium</keyword>
<evidence type="ECO:0000256" key="5">
    <source>
        <dbReference type="RuleBase" id="RU362116"/>
    </source>
</evidence>
<dbReference type="PROSITE" id="PS00588">
    <property type="entry name" value="FLAGELLA_BB_ROD"/>
    <property type="match status" value="1"/>
</dbReference>
<organism evidence="10 11">
    <name type="scientific">Rhizobium freirei PRF 81</name>
    <dbReference type="NCBI Taxonomy" id="363754"/>
    <lineage>
        <taxon>Bacteria</taxon>
        <taxon>Pseudomonadati</taxon>
        <taxon>Pseudomonadota</taxon>
        <taxon>Alphaproteobacteria</taxon>
        <taxon>Hyphomicrobiales</taxon>
        <taxon>Rhizobiaceae</taxon>
        <taxon>Rhizobium/Agrobacterium group</taxon>
        <taxon>Rhizobium</taxon>
    </lineage>
</organism>
<dbReference type="EMBL" id="AQHN01000067">
    <property type="protein sequence ID" value="ENN86492.1"/>
    <property type="molecule type" value="Genomic_DNA"/>
</dbReference>
<evidence type="ECO:0000259" key="8">
    <source>
        <dbReference type="Pfam" id="PF07559"/>
    </source>
</evidence>
<dbReference type="Pfam" id="PF07559">
    <property type="entry name" value="FlgE_D2"/>
    <property type="match status" value="1"/>
</dbReference>
<dbReference type="Pfam" id="PF22692">
    <property type="entry name" value="LlgE_F_G_D1"/>
    <property type="match status" value="1"/>
</dbReference>
<feature type="domain" description="Flagellar basal-body/hook protein C-terminal" evidence="7">
    <location>
        <begin position="562"/>
        <end position="607"/>
    </location>
</feature>
<evidence type="ECO:0000256" key="4">
    <source>
        <dbReference type="ARBA" id="ARBA00023143"/>
    </source>
</evidence>
<accession>N6V618</accession>
<dbReference type="PATRIC" id="fig|363754.4.peg.3755"/>
<dbReference type="Pfam" id="PF00460">
    <property type="entry name" value="Flg_bb_rod"/>
    <property type="match status" value="1"/>
</dbReference>
<sequence length="609" mass="62517">MRRSGAVGGGQLVCAGKIDDRDERGAEHERHRFRASRPGAQLHADEPVCQIALVSASRGLGDGCRPSGGRNGLSCLAAVPSRTSRRIEVAGRHAIQCIDRELHARRAGFSCTKYACAIVSSRLRAGGTMCPSLRKVASSLRRKGEKASFTQVTLAIVAASATCEEPMSIFGSMKTAVSGMNAQANRLSVVSDNIANVNTTAYKAGSASFSSLILPSGGGDYNSGSVETNVSYSVSKQGDTISTSSNSNLSIQGAGFFVVQGADGKTVLTRAGDFAPDANGNLVNSAGYTLMGYSYASGAPAVVVNGFDGLIPINVNQDGLANSASTSGSFTGNLNANAPVVTSGLPSTAYTGAGGTGAAATANTQKSSVVAYDALGHTVMYDIYYTKTQAANLTASPPTTDQWEVAVYRNADANTTGGSSFPYSSGPLNLSAPPASAPTKLTFDANGNLTSGGTFTINDPKTAGSIAMDLTKMTQKASDFSSKGSTNGQAASPVTGVTIDKSGVVYANYKSGDPKPIYQIPLATVASPDKLTPLSGNVYQPSAESGVTVTSFANSNGLGYIQSNSLEASNVDLAGQLTDMIQAQKSYTANSKVFQSGSELLDVLVNLAR</sequence>
<dbReference type="InterPro" id="IPR037058">
    <property type="entry name" value="Falgellar_hook_FlgE_sf"/>
</dbReference>
<dbReference type="Proteomes" id="UP000012429">
    <property type="component" value="Unassembled WGS sequence"/>
</dbReference>
<dbReference type="SUPFAM" id="SSF117143">
    <property type="entry name" value="Flagellar hook protein flgE"/>
    <property type="match status" value="1"/>
</dbReference>
<feature type="domain" description="Flagellar hook protein FlgE D2" evidence="8">
    <location>
        <begin position="359"/>
        <end position="483"/>
    </location>
</feature>
<dbReference type="InterPro" id="IPR053967">
    <property type="entry name" value="LlgE_F_G-like_D1"/>
</dbReference>
<keyword evidence="10" id="KW-0966">Cell projection</keyword>
<dbReference type="GO" id="GO:0009425">
    <property type="term" value="C:bacterial-type flagellum basal body"/>
    <property type="evidence" value="ECO:0007669"/>
    <property type="project" value="UniProtKB-SubCell"/>
</dbReference>
<proteinExistence type="inferred from homology"/>
<dbReference type="InterPro" id="IPR019776">
    <property type="entry name" value="Flagellar_basal_body_rod_CS"/>
</dbReference>
<dbReference type="GO" id="GO:0009424">
    <property type="term" value="C:bacterial-type flagellum hook"/>
    <property type="evidence" value="ECO:0007669"/>
    <property type="project" value="TreeGrafter"/>
</dbReference>
<dbReference type="GO" id="GO:0005829">
    <property type="term" value="C:cytosol"/>
    <property type="evidence" value="ECO:0007669"/>
    <property type="project" value="TreeGrafter"/>
</dbReference>
<feature type="domain" description="Flagellar basal body rod protein N-terminal" evidence="6">
    <location>
        <begin position="173"/>
        <end position="203"/>
    </location>
</feature>
<gene>
    <name evidence="10" type="primary">flgE</name>
    <name evidence="10" type="ORF">RHSP_09346</name>
</gene>
<name>N6V618_9HYPH</name>
<dbReference type="InterPro" id="IPR037925">
    <property type="entry name" value="FlgE/F/G-like"/>
</dbReference>
<keyword evidence="11" id="KW-1185">Reference proteome</keyword>
<dbReference type="AlphaFoldDB" id="N6V618"/>
<reference evidence="10 11" key="1">
    <citation type="journal article" date="2012" name="BMC Genomics">
        <title>Genomic basis of broad host range and environmental adaptability of Rhizobium tropici CIAT 899 and Rhizobium sp. PRF 81 which are used in inoculants for common bean (Phaseolus vulgaris L.).</title>
        <authorList>
            <person name="Ormeno-Orrillo E."/>
            <person name="Menna P."/>
            <person name="Almeida L.G."/>
            <person name="Ollero F.J."/>
            <person name="Nicolas M.F."/>
            <person name="Pains Rodrigues E."/>
            <person name="Shigueyoshi Nakatani A."/>
            <person name="Silva Batista J.S."/>
            <person name="Oliveira Chueire L.M."/>
            <person name="Souza R.C."/>
            <person name="Ribeiro Vasconcelos A.T."/>
            <person name="Megias M."/>
            <person name="Hungria M."/>
            <person name="Martinez-Romero E."/>
        </authorList>
    </citation>
    <scope>NUCLEOTIDE SEQUENCE [LARGE SCALE GENOMIC DNA]</scope>
    <source>
        <strain evidence="10 11">PRF 81</strain>
    </source>
</reference>
<comment type="subcellular location">
    <subcellularLocation>
        <location evidence="1 5">Bacterial flagellum basal body</location>
    </subcellularLocation>
</comment>
<dbReference type="InterPro" id="IPR010930">
    <property type="entry name" value="Flg_bb/hook_C_dom"/>
</dbReference>
<dbReference type="Gene3D" id="2.60.98.20">
    <property type="entry name" value="Flagellar hook protein FlgE"/>
    <property type="match status" value="1"/>
</dbReference>
<evidence type="ECO:0000259" key="7">
    <source>
        <dbReference type="Pfam" id="PF06429"/>
    </source>
</evidence>
<dbReference type="Pfam" id="PF06429">
    <property type="entry name" value="Flg_bbr_C"/>
    <property type="match status" value="1"/>
</dbReference>
<dbReference type="InterPro" id="IPR011491">
    <property type="entry name" value="FlgE_D2"/>
</dbReference>
<keyword evidence="4 5" id="KW-0975">Bacterial flagellum</keyword>
<dbReference type="InterPro" id="IPR020013">
    <property type="entry name" value="Flagellar_FlgE/F/G"/>
</dbReference>
<evidence type="ECO:0000259" key="9">
    <source>
        <dbReference type="Pfam" id="PF22692"/>
    </source>
</evidence>
<dbReference type="NCBIfam" id="TIGR03506">
    <property type="entry name" value="FlgEFG_subfam"/>
    <property type="match status" value="1"/>
</dbReference>
<feature type="domain" description="Flagellar hook protein FlgE/F/G-like D1" evidence="9">
    <location>
        <begin position="251"/>
        <end position="319"/>
    </location>
</feature>
<dbReference type="GO" id="GO:0071978">
    <property type="term" value="P:bacterial-type flagellum-dependent swarming motility"/>
    <property type="evidence" value="ECO:0007669"/>
    <property type="project" value="TreeGrafter"/>
</dbReference>
<protein>
    <recommendedName>
        <fullName evidence="3 5">Flagellar hook protein FlgE</fullName>
    </recommendedName>
</protein>
<evidence type="ECO:0000256" key="2">
    <source>
        <dbReference type="ARBA" id="ARBA00009677"/>
    </source>
</evidence>
<comment type="function">
    <text evidence="5">A flexible structure which links the flagellar filament to the drive apparatus in the basal body.</text>
</comment>
<comment type="similarity">
    <text evidence="2 5">Belongs to the flagella basal body rod proteins family.</text>
</comment>
<evidence type="ECO:0000313" key="10">
    <source>
        <dbReference type="EMBL" id="ENN86492.1"/>
    </source>
</evidence>
<dbReference type="PANTHER" id="PTHR30435">
    <property type="entry name" value="FLAGELLAR PROTEIN"/>
    <property type="match status" value="1"/>
</dbReference>
<dbReference type="STRING" id="363754.RHSP_09346"/>
<evidence type="ECO:0000256" key="1">
    <source>
        <dbReference type="ARBA" id="ARBA00004117"/>
    </source>
</evidence>
<evidence type="ECO:0000259" key="6">
    <source>
        <dbReference type="Pfam" id="PF00460"/>
    </source>
</evidence>
<dbReference type="InterPro" id="IPR001444">
    <property type="entry name" value="Flag_bb_rod_N"/>
</dbReference>